<dbReference type="PANTHER" id="PTHR44688:SF16">
    <property type="entry name" value="DNA-BINDING TRANSCRIPTIONAL ACTIVATOR DEVR_DOSR"/>
    <property type="match status" value="1"/>
</dbReference>
<dbReference type="RefSeq" id="WP_145346420.1">
    <property type="nucleotide sequence ID" value="NZ_SMLY01000070.1"/>
</dbReference>
<dbReference type="GO" id="GO:0003677">
    <property type="term" value="F:DNA binding"/>
    <property type="evidence" value="ECO:0007669"/>
    <property type="project" value="UniProtKB-KW"/>
</dbReference>
<evidence type="ECO:0000313" key="6">
    <source>
        <dbReference type="Proteomes" id="UP000320593"/>
    </source>
</evidence>
<keyword evidence="6" id="KW-1185">Reference proteome</keyword>
<dbReference type="SUPFAM" id="SSF46894">
    <property type="entry name" value="C-terminal effector domain of the bipartite response regulators"/>
    <property type="match status" value="1"/>
</dbReference>
<name>A0A562SMF5_9HYPH</name>
<dbReference type="Gene3D" id="1.10.10.10">
    <property type="entry name" value="Winged helix-like DNA-binding domain superfamily/Winged helix DNA-binding domain"/>
    <property type="match status" value="1"/>
</dbReference>
<evidence type="ECO:0000313" key="5">
    <source>
        <dbReference type="EMBL" id="TWI81836.1"/>
    </source>
</evidence>
<protein>
    <submittedName>
        <fullName evidence="5">Regulatory LuxR family protein</fullName>
    </submittedName>
</protein>
<dbReference type="InterPro" id="IPR036388">
    <property type="entry name" value="WH-like_DNA-bd_sf"/>
</dbReference>
<evidence type="ECO:0000256" key="3">
    <source>
        <dbReference type="ARBA" id="ARBA00023163"/>
    </source>
</evidence>
<gene>
    <name evidence="5" type="ORF">JM93_03798</name>
</gene>
<dbReference type="SUPFAM" id="SSF55781">
    <property type="entry name" value="GAF domain-like"/>
    <property type="match status" value="1"/>
</dbReference>
<reference evidence="5 6" key="1">
    <citation type="submission" date="2019-07" db="EMBL/GenBank/DDBJ databases">
        <title>Genomic Encyclopedia of Archaeal and Bacterial Type Strains, Phase II (KMG-II): from individual species to whole genera.</title>
        <authorList>
            <person name="Goeker M."/>
        </authorList>
    </citation>
    <scope>NUCLEOTIDE SEQUENCE [LARGE SCALE GENOMIC DNA]</scope>
    <source>
        <strain evidence="5 6">ATCC BAA-252</strain>
    </source>
</reference>
<evidence type="ECO:0000259" key="4">
    <source>
        <dbReference type="SMART" id="SM00421"/>
    </source>
</evidence>
<dbReference type="OrthoDB" id="5914438at2"/>
<keyword evidence="1" id="KW-0805">Transcription regulation</keyword>
<dbReference type="InterPro" id="IPR000792">
    <property type="entry name" value="Tscrpt_reg_LuxR_C"/>
</dbReference>
<sequence length="256" mass="29758">MLTTLTSAETSELFEIMKDLAAYEDMEGLRRRVGERLLVLLKADYFASFVWKRNGDMFDDGVSINMDRQNLGHYEEYFQFNDPITHKLRDRRVATHVAEVLPQADLERTEFFNDFLARDGLCFGMNYHAYAGKSHLGDLRVWRHRRRETFDRRDVLILEAVGQAYRNALNSIRAFDDRLANLDPMVQAHKTIETWGLTQRERDVVLALLKHSRDSDISETLNISVTTVRSHLKSIFLKSGMGGRTELVSRLLYQHS</sequence>
<proteinExistence type="predicted"/>
<dbReference type="Proteomes" id="UP000320593">
    <property type="component" value="Unassembled WGS sequence"/>
</dbReference>
<evidence type="ECO:0000256" key="1">
    <source>
        <dbReference type="ARBA" id="ARBA00023015"/>
    </source>
</evidence>
<feature type="domain" description="HTH luxR-type" evidence="4">
    <location>
        <begin position="194"/>
        <end position="251"/>
    </location>
</feature>
<accession>A0A562SMF5</accession>
<keyword evidence="3" id="KW-0804">Transcription</keyword>
<comment type="caution">
    <text evidence="5">The sequence shown here is derived from an EMBL/GenBank/DDBJ whole genome shotgun (WGS) entry which is preliminary data.</text>
</comment>
<keyword evidence="2" id="KW-0238">DNA-binding</keyword>
<dbReference type="AlphaFoldDB" id="A0A562SMF5"/>
<evidence type="ECO:0000256" key="2">
    <source>
        <dbReference type="ARBA" id="ARBA00023125"/>
    </source>
</evidence>
<dbReference type="PANTHER" id="PTHR44688">
    <property type="entry name" value="DNA-BINDING TRANSCRIPTIONAL ACTIVATOR DEVR_DOSR"/>
    <property type="match status" value="1"/>
</dbReference>
<dbReference type="GO" id="GO:0006355">
    <property type="term" value="P:regulation of DNA-templated transcription"/>
    <property type="evidence" value="ECO:0007669"/>
    <property type="project" value="InterPro"/>
</dbReference>
<dbReference type="SMART" id="SM00421">
    <property type="entry name" value="HTH_LUXR"/>
    <property type="match status" value="1"/>
</dbReference>
<dbReference type="InterPro" id="IPR016032">
    <property type="entry name" value="Sig_transdc_resp-reg_C-effctor"/>
</dbReference>
<dbReference type="EMBL" id="VLLF01000010">
    <property type="protein sequence ID" value="TWI81836.1"/>
    <property type="molecule type" value="Genomic_DNA"/>
</dbReference>
<organism evidence="5 6">
    <name type="scientific">Roseibium hamelinense</name>
    <dbReference type="NCBI Taxonomy" id="150831"/>
    <lineage>
        <taxon>Bacteria</taxon>
        <taxon>Pseudomonadati</taxon>
        <taxon>Pseudomonadota</taxon>
        <taxon>Alphaproteobacteria</taxon>
        <taxon>Hyphomicrobiales</taxon>
        <taxon>Stappiaceae</taxon>
        <taxon>Roseibium</taxon>
    </lineage>
</organism>
<dbReference type="Pfam" id="PF00196">
    <property type="entry name" value="GerE"/>
    <property type="match status" value="1"/>
</dbReference>